<gene>
    <name evidence="1" type="ORF">AOT14_18100</name>
</gene>
<proteinExistence type="predicted"/>
<dbReference type="AlphaFoldDB" id="A0A0S1AZI1"/>
<organism evidence="1 2">
    <name type="scientific">Stenotrophomonas acidaminiphila</name>
    <dbReference type="NCBI Taxonomy" id="128780"/>
    <lineage>
        <taxon>Bacteria</taxon>
        <taxon>Pseudomonadati</taxon>
        <taxon>Pseudomonadota</taxon>
        <taxon>Gammaproteobacteria</taxon>
        <taxon>Lysobacterales</taxon>
        <taxon>Lysobacteraceae</taxon>
        <taxon>Stenotrophomonas</taxon>
    </lineage>
</organism>
<sequence length="91" mass="9492">MPKPDLEIVRAAMFADPGVKAVDDLRWMPAASGLGIQATVTVASSAVDLATVQAVVGQILATQFGVTELHLTFNDPGPAPAQPTRGPIEKR</sequence>
<dbReference type="PATRIC" id="fig|128780.6.peg.1811"/>
<dbReference type="KEGG" id="sacz:AOT14_18100"/>
<dbReference type="EMBL" id="CP012900">
    <property type="protein sequence ID" value="ALJ28189.1"/>
    <property type="molecule type" value="Genomic_DNA"/>
</dbReference>
<keyword evidence="2" id="KW-1185">Reference proteome</keyword>
<reference evidence="1 2" key="1">
    <citation type="journal article" date="2015" name="Genome Announc.">
        <title>Complete Genome Sequencing of Stenotrophomonas acidaminiphila ZAC14D2_NAIMI4_2, a Multidrug-Resistant Strain Isolated from Sediments of a Polluted River in Mexico, Uncovers New Antibiotic Resistance Genes and a Novel Class-II Lasso Peptide Biosynthesis Gene Cluster.</title>
        <authorList>
            <person name="Vinuesa P."/>
            <person name="Ochoa-Sanchez L.E."/>
        </authorList>
    </citation>
    <scope>NUCLEOTIDE SEQUENCE [LARGE SCALE GENOMIC DNA]</scope>
    <source>
        <strain evidence="1 2">ZAC14D2_NAIMI4_2</strain>
    </source>
</reference>
<evidence type="ECO:0000313" key="2">
    <source>
        <dbReference type="Proteomes" id="UP000061010"/>
    </source>
</evidence>
<protein>
    <submittedName>
        <fullName evidence="1">Uncharacterized protein</fullName>
    </submittedName>
</protein>
<dbReference type="Proteomes" id="UP000061010">
    <property type="component" value="Chromosome"/>
</dbReference>
<dbReference type="OrthoDB" id="6006557at2"/>
<dbReference type="STRING" id="128780.AOT14_18100"/>
<name>A0A0S1AZI1_9GAMM</name>
<accession>A0A0S1AZI1</accession>
<evidence type="ECO:0000313" key="1">
    <source>
        <dbReference type="EMBL" id="ALJ28189.1"/>
    </source>
</evidence>